<sequence length="166" mass="17952">MKRFIACTVIALAGCGTPPASPPAVPPKEEHGEHTHERDKLLIADAGPYHALLTAHLSKTGHELDVFFETADAAASPVAIPIGSFTAEVQIRAGEGGVKKVEFKPAPLNERPAGEGSDRCSHFVAAVPWIDPDVPLRVTFEFTVDGKKVSARWNDFVPRKYAHHQD</sequence>
<feature type="compositionally biased region" description="Basic and acidic residues" evidence="1">
    <location>
        <begin position="27"/>
        <end position="37"/>
    </location>
</feature>
<evidence type="ECO:0000256" key="1">
    <source>
        <dbReference type="SAM" id="MobiDB-lite"/>
    </source>
</evidence>
<keyword evidence="3" id="KW-1185">Reference proteome</keyword>
<reference evidence="2 3" key="1">
    <citation type="submission" date="2021-04" db="EMBL/GenBank/DDBJ databases">
        <authorList>
            <person name="Ivanova A."/>
        </authorList>
    </citation>
    <scope>NUCLEOTIDE SEQUENCE [LARGE SCALE GENOMIC DNA]</scope>
    <source>
        <strain evidence="2 3">G18</strain>
    </source>
</reference>
<dbReference type="RefSeq" id="WP_210662704.1">
    <property type="nucleotide sequence ID" value="NZ_JAGKQQ010000002.1"/>
</dbReference>
<dbReference type="Proteomes" id="UP000676565">
    <property type="component" value="Unassembled WGS sequence"/>
</dbReference>
<evidence type="ECO:0000313" key="2">
    <source>
        <dbReference type="EMBL" id="MBP3960548.1"/>
    </source>
</evidence>
<name>A0ABS5C3H7_9BACT</name>
<evidence type="ECO:0000313" key="3">
    <source>
        <dbReference type="Proteomes" id="UP000676565"/>
    </source>
</evidence>
<evidence type="ECO:0008006" key="4">
    <source>
        <dbReference type="Google" id="ProtNLM"/>
    </source>
</evidence>
<organism evidence="2 3">
    <name type="scientific">Gemmata palustris</name>
    <dbReference type="NCBI Taxonomy" id="2822762"/>
    <lineage>
        <taxon>Bacteria</taxon>
        <taxon>Pseudomonadati</taxon>
        <taxon>Planctomycetota</taxon>
        <taxon>Planctomycetia</taxon>
        <taxon>Gemmatales</taxon>
        <taxon>Gemmataceae</taxon>
        <taxon>Gemmata</taxon>
    </lineage>
</organism>
<protein>
    <recommendedName>
        <fullName evidence="4">Lipoprotein</fullName>
    </recommendedName>
</protein>
<accession>A0ABS5C3H7</accession>
<feature type="region of interest" description="Disordered" evidence="1">
    <location>
        <begin position="18"/>
        <end position="37"/>
    </location>
</feature>
<proteinExistence type="predicted"/>
<dbReference type="EMBL" id="JAGKQQ010000002">
    <property type="protein sequence ID" value="MBP3960548.1"/>
    <property type="molecule type" value="Genomic_DNA"/>
</dbReference>
<comment type="caution">
    <text evidence="2">The sequence shown here is derived from an EMBL/GenBank/DDBJ whole genome shotgun (WGS) entry which is preliminary data.</text>
</comment>
<gene>
    <name evidence="2" type="ORF">J8F10_35435</name>
</gene>
<dbReference type="PROSITE" id="PS51257">
    <property type="entry name" value="PROKAR_LIPOPROTEIN"/>
    <property type="match status" value="1"/>
</dbReference>